<dbReference type="RefSeq" id="WP_145763763.1">
    <property type="nucleotide sequence ID" value="NZ_CP109114.1"/>
</dbReference>
<organism evidence="1 3">
    <name type="scientific">Streptomyces brevispora</name>
    <dbReference type="NCBI Taxonomy" id="887462"/>
    <lineage>
        <taxon>Bacteria</taxon>
        <taxon>Bacillati</taxon>
        <taxon>Actinomycetota</taxon>
        <taxon>Actinomycetes</taxon>
        <taxon>Kitasatosporales</taxon>
        <taxon>Streptomycetaceae</taxon>
        <taxon>Streptomyces</taxon>
    </lineage>
</organism>
<dbReference type="EMBL" id="CP109114">
    <property type="protein sequence ID" value="WSC15533.1"/>
    <property type="molecule type" value="Genomic_DNA"/>
</dbReference>
<name>A0A561UVQ1_9ACTN</name>
<keyword evidence="4" id="KW-1185">Reference proteome</keyword>
<accession>A0A561UVQ1</accession>
<evidence type="ECO:0000313" key="1">
    <source>
        <dbReference type="EMBL" id="TWG03431.1"/>
    </source>
</evidence>
<sequence>MHPETHLQLHDIRSAELRRRATDFRLAHPRTDTRAPHTDLRTRLGWTMVELGLRLLPERPCTPSGAPRTA</sequence>
<evidence type="ECO:0000313" key="3">
    <source>
        <dbReference type="Proteomes" id="UP000318186"/>
    </source>
</evidence>
<evidence type="ECO:0000313" key="4">
    <source>
        <dbReference type="Proteomes" id="UP001330827"/>
    </source>
</evidence>
<reference evidence="2 4" key="2">
    <citation type="submission" date="2022-10" db="EMBL/GenBank/DDBJ databases">
        <title>The complete genomes of actinobacterial strains from the NBC collection.</title>
        <authorList>
            <person name="Joergensen T.S."/>
            <person name="Alvarez Arevalo M."/>
            <person name="Sterndorff E.B."/>
            <person name="Faurdal D."/>
            <person name="Vuksanovic O."/>
            <person name="Mourched A.-S."/>
            <person name="Charusanti P."/>
            <person name="Shaw S."/>
            <person name="Blin K."/>
            <person name="Weber T."/>
        </authorList>
    </citation>
    <scope>NUCLEOTIDE SEQUENCE [LARGE SCALE GENOMIC DNA]</scope>
    <source>
        <strain evidence="2 4">NBC 01769</strain>
    </source>
</reference>
<dbReference type="AlphaFoldDB" id="A0A561UVQ1"/>
<evidence type="ECO:0000313" key="2">
    <source>
        <dbReference type="EMBL" id="WSC15533.1"/>
    </source>
</evidence>
<gene>
    <name evidence="1" type="ORF">FHX80_111857</name>
    <name evidence="2" type="ORF">OIE64_23660</name>
</gene>
<protein>
    <submittedName>
        <fullName evidence="1">Uncharacterized protein</fullName>
    </submittedName>
</protein>
<dbReference type="Proteomes" id="UP001330827">
    <property type="component" value="Chromosome"/>
</dbReference>
<reference evidence="1 3" key="1">
    <citation type="submission" date="2019-06" db="EMBL/GenBank/DDBJ databases">
        <title>Sequencing the genomes of 1000 actinobacteria strains.</title>
        <authorList>
            <person name="Klenk H.-P."/>
        </authorList>
    </citation>
    <scope>NUCLEOTIDE SEQUENCE [LARGE SCALE GENOMIC DNA]</scope>
    <source>
        <strain evidence="1 3">DSM 42059</strain>
    </source>
</reference>
<dbReference type="EMBL" id="VIWW01000001">
    <property type="protein sequence ID" value="TWG03431.1"/>
    <property type="molecule type" value="Genomic_DNA"/>
</dbReference>
<dbReference type="Proteomes" id="UP000318186">
    <property type="component" value="Unassembled WGS sequence"/>
</dbReference>
<proteinExistence type="predicted"/>
<dbReference type="OrthoDB" id="4336008at2"/>